<keyword evidence="3" id="KW-1185">Reference proteome</keyword>
<dbReference type="PANTHER" id="PTHR34047">
    <property type="entry name" value="NUCLEAR INTRON MATURASE 1, MITOCHONDRIAL-RELATED"/>
    <property type="match status" value="1"/>
</dbReference>
<sequence>MLSNIMLDEVDKELERRGHKFCRFADDSNIYVKSKKAGLRVMDSMMRLLEGKLKLKVNKEKSKVDLVTRRKFLGFSFYFDRNGVQVRIHEKSYSRFKEKIREITNRNKGISMEYRLKRLNEITVGWINYFSIAKAKSRIKSFDEWIRRRLRACIWKQWKRVKTKFSNLKKLGINKHKAWEYANTRKGYWRISKSPILQRTLTNDYLDKLGFKSISKRYQLIH</sequence>
<evidence type="ECO:0000313" key="2">
    <source>
        <dbReference type="EMBL" id="MBM7615033.1"/>
    </source>
</evidence>
<keyword evidence="2" id="KW-0695">RNA-directed DNA polymerase</keyword>
<proteinExistence type="predicted"/>
<dbReference type="Pfam" id="PF08388">
    <property type="entry name" value="GIIM"/>
    <property type="match status" value="1"/>
</dbReference>
<protein>
    <submittedName>
        <fullName evidence="2">Retron-type reverse transcriptase</fullName>
    </submittedName>
</protein>
<keyword evidence="2" id="KW-0548">Nucleotidyltransferase</keyword>
<dbReference type="InterPro" id="IPR043502">
    <property type="entry name" value="DNA/RNA_pol_sf"/>
</dbReference>
<dbReference type="PANTHER" id="PTHR34047:SF8">
    <property type="entry name" value="PROTEIN YKFC"/>
    <property type="match status" value="1"/>
</dbReference>
<organism evidence="2 3">
    <name type="scientific">Alkaliphilus hydrothermalis</name>
    <dbReference type="NCBI Taxonomy" id="1482730"/>
    <lineage>
        <taxon>Bacteria</taxon>
        <taxon>Bacillati</taxon>
        <taxon>Bacillota</taxon>
        <taxon>Clostridia</taxon>
        <taxon>Peptostreptococcales</taxon>
        <taxon>Natronincolaceae</taxon>
        <taxon>Alkaliphilus</taxon>
    </lineage>
</organism>
<comment type="caution">
    <text evidence="2">The sequence shown here is derived from an EMBL/GenBank/DDBJ whole genome shotgun (WGS) entry which is preliminary data.</text>
</comment>
<dbReference type="SUPFAM" id="SSF56672">
    <property type="entry name" value="DNA/RNA polymerases"/>
    <property type="match status" value="1"/>
</dbReference>
<gene>
    <name evidence="2" type="ORF">JOC73_001595</name>
</gene>
<accession>A0ABS2NQ12</accession>
<dbReference type="GO" id="GO:0003964">
    <property type="term" value="F:RNA-directed DNA polymerase activity"/>
    <property type="evidence" value="ECO:0007669"/>
    <property type="project" value="UniProtKB-KW"/>
</dbReference>
<reference evidence="2 3" key="1">
    <citation type="submission" date="2021-01" db="EMBL/GenBank/DDBJ databases">
        <title>Genomic Encyclopedia of Type Strains, Phase IV (KMG-IV): sequencing the most valuable type-strain genomes for metagenomic binning, comparative biology and taxonomic classification.</title>
        <authorList>
            <person name="Goeker M."/>
        </authorList>
    </citation>
    <scope>NUCLEOTIDE SEQUENCE [LARGE SCALE GENOMIC DNA]</scope>
    <source>
        <strain evidence="2 3">DSM 25890</strain>
    </source>
</reference>
<dbReference type="Pfam" id="PF00078">
    <property type="entry name" value="RVT_1"/>
    <property type="match status" value="1"/>
</dbReference>
<feature type="domain" description="Reverse transcriptase" evidence="1">
    <location>
        <begin position="1"/>
        <end position="77"/>
    </location>
</feature>
<name>A0ABS2NQ12_9FIRM</name>
<dbReference type="PROSITE" id="PS50878">
    <property type="entry name" value="RT_POL"/>
    <property type="match status" value="1"/>
</dbReference>
<dbReference type="InterPro" id="IPR013597">
    <property type="entry name" value="Mat_intron_G2"/>
</dbReference>
<dbReference type="InterPro" id="IPR000477">
    <property type="entry name" value="RT_dom"/>
</dbReference>
<dbReference type="Proteomes" id="UP001314796">
    <property type="component" value="Unassembled WGS sequence"/>
</dbReference>
<evidence type="ECO:0000313" key="3">
    <source>
        <dbReference type="Proteomes" id="UP001314796"/>
    </source>
</evidence>
<evidence type="ECO:0000259" key="1">
    <source>
        <dbReference type="PROSITE" id="PS50878"/>
    </source>
</evidence>
<keyword evidence="2" id="KW-0808">Transferase</keyword>
<dbReference type="InterPro" id="IPR051083">
    <property type="entry name" value="GrpII_Intron_Splice-Mob/Def"/>
</dbReference>
<dbReference type="EMBL" id="JAFBEE010000009">
    <property type="protein sequence ID" value="MBM7615033.1"/>
    <property type="molecule type" value="Genomic_DNA"/>
</dbReference>